<dbReference type="NCBIfam" id="TIGR01764">
    <property type="entry name" value="excise"/>
    <property type="match status" value="1"/>
</dbReference>
<gene>
    <name evidence="1" type="ORF">ENP47_04325</name>
</gene>
<dbReference type="SUPFAM" id="SSF46955">
    <property type="entry name" value="Putative DNA-binding domain"/>
    <property type="match status" value="1"/>
</dbReference>
<name>A0A7C1XFW1_THERO</name>
<protein>
    <submittedName>
        <fullName evidence="1">DNA-binding protein</fullName>
    </submittedName>
</protein>
<keyword evidence="1" id="KW-0238">DNA-binding</keyword>
<dbReference type="InterPro" id="IPR010093">
    <property type="entry name" value="SinI_DNA-bd"/>
</dbReference>
<evidence type="ECO:0000313" key="1">
    <source>
        <dbReference type="EMBL" id="HEF64811.1"/>
    </source>
</evidence>
<dbReference type="Gene3D" id="1.10.1660.10">
    <property type="match status" value="1"/>
</dbReference>
<accession>A0A7C1XFW1</accession>
<dbReference type="EMBL" id="DSJL01000009">
    <property type="protein sequence ID" value="HEF64811.1"/>
    <property type="molecule type" value="Genomic_DNA"/>
</dbReference>
<organism evidence="1">
    <name type="scientific">Thermomicrobium roseum</name>
    <dbReference type="NCBI Taxonomy" id="500"/>
    <lineage>
        <taxon>Bacteria</taxon>
        <taxon>Pseudomonadati</taxon>
        <taxon>Thermomicrobiota</taxon>
        <taxon>Thermomicrobia</taxon>
        <taxon>Thermomicrobiales</taxon>
        <taxon>Thermomicrobiaceae</taxon>
        <taxon>Thermomicrobium</taxon>
    </lineage>
</organism>
<sequence>MDSQTLVYQRVIDEALRLLYTHHYRLLSRLLPRALEQLNLSEEALMAELRESPLGQVLQRLAAVAQGKLVEQRERILENIELVLQLLFWAPGAEDYSVPRSFWESDLGRLLSQAKFRAYEPSELVSIGKAAQDLGVTRPTIYRWMDERKLEYVRDEHSGRTFIIRRDVELLRRQLQESA</sequence>
<reference evidence="1" key="1">
    <citation type="journal article" date="2020" name="mSystems">
        <title>Genome- and Community-Level Interaction Insights into Carbon Utilization and Element Cycling Functions of Hydrothermarchaeota in Hydrothermal Sediment.</title>
        <authorList>
            <person name="Zhou Z."/>
            <person name="Liu Y."/>
            <person name="Xu W."/>
            <person name="Pan J."/>
            <person name="Luo Z.H."/>
            <person name="Li M."/>
        </authorList>
    </citation>
    <scope>NUCLEOTIDE SEQUENCE [LARGE SCALE GENOMIC DNA]</scope>
    <source>
        <strain evidence="1">SpSt-222</strain>
    </source>
</reference>
<dbReference type="InterPro" id="IPR009061">
    <property type="entry name" value="DNA-bd_dom_put_sf"/>
</dbReference>
<dbReference type="GO" id="GO:0003677">
    <property type="term" value="F:DNA binding"/>
    <property type="evidence" value="ECO:0007669"/>
    <property type="project" value="UniProtKB-KW"/>
</dbReference>
<comment type="caution">
    <text evidence="1">The sequence shown here is derived from an EMBL/GenBank/DDBJ whole genome shotgun (WGS) entry which is preliminary data.</text>
</comment>
<dbReference type="AlphaFoldDB" id="A0A7C1XFW1"/>
<proteinExistence type="predicted"/>